<evidence type="ECO:0000313" key="1">
    <source>
        <dbReference type="EMBL" id="GBP22198.1"/>
    </source>
</evidence>
<name>A0A4C1U7D9_EUMVA</name>
<comment type="caution">
    <text evidence="1">The sequence shown here is derived from an EMBL/GenBank/DDBJ whole genome shotgun (WGS) entry which is preliminary data.</text>
</comment>
<dbReference type="AlphaFoldDB" id="A0A4C1U7D9"/>
<dbReference type="EMBL" id="BGZK01000137">
    <property type="protein sequence ID" value="GBP22198.1"/>
    <property type="molecule type" value="Genomic_DNA"/>
</dbReference>
<proteinExistence type="predicted"/>
<evidence type="ECO:0000313" key="2">
    <source>
        <dbReference type="Proteomes" id="UP000299102"/>
    </source>
</evidence>
<reference evidence="1 2" key="1">
    <citation type="journal article" date="2019" name="Commun. Biol.">
        <title>The bagworm genome reveals a unique fibroin gene that provides high tensile strength.</title>
        <authorList>
            <person name="Kono N."/>
            <person name="Nakamura H."/>
            <person name="Ohtoshi R."/>
            <person name="Tomita M."/>
            <person name="Numata K."/>
            <person name="Arakawa K."/>
        </authorList>
    </citation>
    <scope>NUCLEOTIDE SEQUENCE [LARGE SCALE GENOMIC DNA]</scope>
</reference>
<protein>
    <submittedName>
        <fullName evidence="1">Uncharacterized protein</fullName>
    </submittedName>
</protein>
<keyword evidence="2" id="KW-1185">Reference proteome</keyword>
<organism evidence="1 2">
    <name type="scientific">Eumeta variegata</name>
    <name type="common">Bagworm moth</name>
    <name type="synonym">Eumeta japonica</name>
    <dbReference type="NCBI Taxonomy" id="151549"/>
    <lineage>
        <taxon>Eukaryota</taxon>
        <taxon>Metazoa</taxon>
        <taxon>Ecdysozoa</taxon>
        <taxon>Arthropoda</taxon>
        <taxon>Hexapoda</taxon>
        <taxon>Insecta</taxon>
        <taxon>Pterygota</taxon>
        <taxon>Neoptera</taxon>
        <taxon>Endopterygota</taxon>
        <taxon>Lepidoptera</taxon>
        <taxon>Glossata</taxon>
        <taxon>Ditrysia</taxon>
        <taxon>Tineoidea</taxon>
        <taxon>Psychidae</taxon>
        <taxon>Oiketicinae</taxon>
        <taxon>Eumeta</taxon>
    </lineage>
</organism>
<dbReference type="Proteomes" id="UP000299102">
    <property type="component" value="Unassembled WGS sequence"/>
</dbReference>
<gene>
    <name evidence="1" type="ORF">EVAR_10708_1</name>
</gene>
<sequence length="136" mass="14990">MFSALQDNARLVCFIDQDKGELFNLHGDGYRRYHQDASDNIIAAQVSIVLRSLNYDDNPLTAGSENNREQESAVAMLGLPHSGDITRAQLRIKESKEFKGLDVWGPPCFFGDAFGAKSTNSRLILTVTQSSHASEA</sequence>
<accession>A0A4C1U7D9</accession>
<dbReference type="OrthoDB" id="6770556at2759"/>